<evidence type="ECO:0000256" key="3">
    <source>
        <dbReference type="ARBA" id="ARBA00022840"/>
    </source>
</evidence>
<name>A0ABV8R0W1_9MICC</name>
<comment type="cofactor">
    <cofactor evidence="4">
        <name>Mg(2+)</name>
        <dbReference type="ChEBI" id="CHEBI:18420"/>
    </cofactor>
</comment>
<keyword evidence="2 4" id="KW-0547">Nucleotide-binding</keyword>
<gene>
    <name evidence="6" type="ORF">ACFOW9_08290</name>
</gene>
<evidence type="ECO:0000256" key="1">
    <source>
        <dbReference type="ARBA" id="ARBA00010638"/>
    </source>
</evidence>
<reference evidence="7" key="1">
    <citation type="journal article" date="2019" name="Int. J. Syst. Evol. Microbiol.">
        <title>The Global Catalogue of Microorganisms (GCM) 10K type strain sequencing project: providing services to taxonomists for standard genome sequencing and annotation.</title>
        <authorList>
            <consortium name="The Broad Institute Genomics Platform"/>
            <consortium name="The Broad Institute Genome Sequencing Center for Infectious Disease"/>
            <person name="Wu L."/>
            <person name="Ma J."/>
        </authorList>
    </citation>
    <scope>NUCLEOTIDE SEQUENCE [LARGE SCALE GENOMIC DNA]</scope>
    <source>
        <strain evidence="7">CGMCC 1.10698</strain>
    </source>
</reference>
<evidence type="ECO:0000313" key="6">
    <source>
        <dbReference type="EMBL" id="MFC4265598.1"/>
    </source>
</evidence>
<evidence type="ECO:0000256" key="4">
    <source>
        <dbReference type="RuleBase" id="RU361279"/>
    </source>
</evidence>
<dbReference type="EC" id="6.3.3.2" evidence="4"/>
<dbReference type="Pfam" id="PF01812">
    <property type="entry name" value="5-FTHF_cyc-lig"/>
    <property type="match status" value="1"/>
</dbReference>
<feature type="compositionally biased region" description="Low complexity" evidence="5">
    <location>
        <begin position="166"/>
        <end position="175"/>
    </location>
</feature>
<keyword evidence="6" id="KW-0436">Ligase</keyword>
<dbReference type="PANTHER" id="PTHR23407">
    <property type="entry name" value="ATPASE INHIBITOR/5-FORMYLTETRAHYDROFOLATE CYCLO-LIGASE"/>
    <property type="match status" value="1"/>
</dbReference>
<sequence>MHTSKSSLRSQLRAARISLYDAEREVCAVGLASAGVRWAADMAETLPGTFFAYLSTLYEPPTERLLVALLEAGHTVFVPVCEPNYQLSWTAWHPGIAMKRSTLAPVIEPVGPRYSFSTLEPVAGVFLPALAADLTGARLGQGGGYYDRFLAQLEQDSSSDSHAGDTPAAPTPTAAVVNDEEVLDPDIIPQDSLDRPVDWIITPSGVRKCDMRKFFDTSKTLY</sequence>
<accession>A0ABV8R0W1</accession>
<dbReference type="RefSeq" id="WP_230068222.1">
    <property type="nucleotide sequence ID" value="NZ_BAABLL010000007.1"/>
</dbReference>
<comment type="caution">
    <text evidence="6">The sequence shown here is derived from an EMBL/GenBank/DDBJ whole genome shotgun (WGS) entry which is preliminary data.</text>
</comment>
<keyword evidence="7" id="KW-1185">Reference proteome</keyword>
<dbReference type="SUPFAM" id="SSF100950">
    <property type="entry name" value="NagB/RpiA/CoA transferase-like"/>
    <property type="match status" value="1"/>
</dbReference>
<dbReference type="PANTHER" id="PTHR23407:SF1">
    <property type="entry name" value="5-FORMYLTETRAHYDROFOLATE CYCLO-LIGASE"/>
    <property type="match status" value="1"/>
</dbReference>
<evidence type="ECO:0000256" key="5">
    <source>
        <dbReference type="SAM" id="MobiDB-lite"/>
    </source>
</evidence>
<comment type="catalytic activity">
    <reaction evidence="4">
        <text>(6S)-5-formyl-5,6,7,8-tetrahydrofolate + ATP = (6R)-5,10-methenyltetrahydrofolate + ADP + phosphate</text>
        <dbReference type="Rhea" id="RHEA:10488"/>
        <dbReference type="ChEBI" id="CHEBI:30616"/>
        <dbReference type="ChEBI" id="CHEBI:43474"/>
        <dbReference type="ChEBI" id="CHEBI:57455"/>
        <dbReference type="ChEBI" id="CHEBI:57457"/>
        <dbReference type="ChEBI" id="CHEBI:456216"/>
        <dbReference type="EC" id="6.3.3.2"/>
    </reaction>
</comment>
<dbReference type="NCBIfam" id="TIGR02727">
    <property type="entry name" value="MTHFS_bact"/>
    <property type="match status" value="1"/>
</dbReference>
<keyword evidence="4" id="KW-0460">Magnesium</keyword>
<evidence type="ECO:0000256" key="2">
    <source>
        <dbReference type="ARBA" id="ARBA00022741"/>
    </source>
</evidence>
<dbReference type="InterPro" id="IPR037171">
    <property type="entry name" value="NagB/RpiA_transferase-like"/>
</dbReference>
<dbReference type="EMBL" id="JBHSCQ010000009">
    <property type="protein sequence ID" value="MFC4265598.1"/>
    <property type="molecule type" value="Genomic_DNA"/>
</dbReference>
<feature type="region of interest" description="Disordered" evidence="5">
    <location>
        <begin position="156"/>
        <end position="181"/>
    </location>
</feature>
<proteinExistence type="inferred from homology"/>
<protein>
    <recommendedName>
        <fullName evidence="4">5-formyltetrahydrofolate cyclo-ligase</fullName>
        <ecNumber evidence="4">6.3.3.2</ecNumber>
    </recommendedName>
</protein>
<evidence type="ECO:0000313" key="7">
    <source>
        <dbReference type="Proteomes" id="UP001595773"/>
    </source>
</evidence>
<dbReference type="PIRSF" id="PIRSF006806">
    <property type="entry name" value="FTHF_cligase"/>
    <property type="match status" value="1"/>
</dbReference>
<comment type="similarity">
    <text evidence="1 4">Belongs to the 5-formyltetrahydrofolate cyclo-ligase family.</text>
</comment>
<dbReference type="InterPro" id="IPR024185">
    <property type="entry name" value="FTHF_cligase-like_sf"/>
</dbReference>
<dbReference type="Proteomes" id="UP001595773">
    <property type="component" value="Unassembled WGS sequence"/>
</dbReference>
<dbReference type="Gene3D" id="3.40.50.10420">
    <property type="entry name" value="NagB/RpiA/CoA transferase-like"/>
    <property type="match status" value="1"/>
</dbReference>
<dbReference type="GO" id="GO:0030272">
    <property type="term" value="F:5-formyltetrahydrofolate cyclo-ligase activity"/>
    <property type="evidence" value="ECO:0007669"/>
    <property type="project" value="UniProtKB-EC"/>
</dbReference>
<organism evidence="6 7">
    <name type="scientific">Arthrobacter cryoconiti</name>
    <dbReference type="NCBI Taxonomy" id="748907"/>
    <lineage>
        <taxon>Bacteria</taxon>
        <taxon>Bacillati</taxon>
        <taxon>Actinomycetota</taxon>
        <taxon>Actinomycetes</taxon>
        <taxon>Micrococcales</taxon>
        <taxon>Micrococcaceae</taxon>
        <taxon>Arthrobacter</taxon>
    </lineage>
</organism>
<keyword evidence="3 4" id="KW-0067">ATP-binding</keyword>
<keyword evidence="4" id="KW-0479">Metal-binding</keyword>
<dbReference type="InterPro" id="IPR002698">
    <property type="entry name" value="FTHF_cligase"/>
</dbReference>